<accession>A0A1G2NET4</accession>
<evidence type="ECO:0000313" key="2">
    <source>
        <dbReference type="Proteomes" id="UP000177797"/>
    </source>
</evidence>
<gene>
    <name evidence="1" type="ORF">A2938_03435</name>
</gene>
<dbReference type="Gene3D" id="3.30.110.170">
    <property type="entry name" value="Protein of unknown function (DUF541), domain 1"/>
    <property type="match status" value="1"/>
</dbReference>
<name>A0A1G2NET4_9BACT</name>
<protein>
    <recommendedName>
        <fullName evidence="3">SIMPL domain-containing protein</fullName>
    </recommendedName>
</protein>
<evidence type="ECO:0000313" key="1">
    <source>
        <dbReference type="EMBL" id="OHA34574.1"/>
    </source>
</evidence>
<dbReference type="EMBL" id="MHSA01000011">
    <property type="protein sequence ID" value="OHA34574.1"/>
    <property type="molecule type" value="Genomic_DNA"/>
</dbReference>
<reference evidence="1 2" key="1">
    <citation type="journal article" date="2016" name="Nat. Commun.">
        <title>Thousands of microbial genomes shed light on interconnected biogeochemical processes in an aquifer system.</title>
        <authorList>
            <person name="Anantharaman K."/>
            <person name="Brown C.T."/>
            <person name="Hug L.A."/>
            <person name="Sharon I."/>
            <person name="Castelle C.J."/>
            <person name="Probst A.J."/>
            <person name="Thomas B.C."/>
            <person name="Singh A."/>
            <person name="Wilkins M.J."/>
            <person name="Karaoz U."/>
            <person name="Brodie E.L."/>
            <person name="Williams K.H."/>
            <person name="Hubbard S.S."/>
            <person name="Banfield J.F."/>
        </authorList>
    </citation>
    <scope>NUCLEOTIDE SEQUENCE [LARGE SCALE GENOMIC DNA]</scope>
</reference>
<sequence length="262" mass="28327">MLNNIKIQKAVFAVLIILAVLLLGKVFAEFGSLRYIGTNPQAQSIISVSGKGEVVAVPDIATFSFSVEKESLLVADAQADVAKRTNDIIAFLKKNKVEEKDIKTAGYNIYPRYEYQTIGDSVSVLYQGGGKRYLAAYVVSQSISVKVRTVGDAGKLLSGIGELGAENVSGLSFDFDKRDEMIKEARGKAIAEARAEAENLAKALGVRLVRIVSYNDNGRYPIYYAKAEAASYSIGGGGRVTPEIPVGEDKIISQVNITYEIK</sequence>
<evidence type="ECO:0008006" key="3">
    <source>
        <dbReference type="Google" id="ProtNLM"/>
    </source>
</evidence>
<dbReference type="InterPro" id="IPR052022">
    <property type="entry name" value="26kDa_periplasmic_antigen"/>
</dbReference>
<dbReference type="GO" id="GO:0006974">
    <property type="term" value="P:DNA damage response"/>
    <property type="evidence" value="ECO:0007669"/>
    <property type="project" value="TreeGrafter"/>
</dbReference>
<dbReference type="Proteomes" id="UP000177797">
    <property type="component" value="Unassembled WGS sequence"/>
</dbReference>
<dbReference type="InterPro" id="IPR007497">
    <property type="entry name" value="SIMPL/DUF541"/>
</dbReference>
<comment type="caution">
    <text evidence="1">The sequence shown here is derived from an EMBL/GenBank/DDBJ whole genome shotgun (WGS) entry which is preliminary data.</text>
</comment>
<proteinExistence type="predicted"/>
<dbReference type="AlphaFoldDB" id="A0A1G2NET4"/>
<dbReference type="PANTHER" id="PTHR34387">
    <property type="entry name" value="SLR1258 PROTEIN"/>
    <property type="match status" value="1"/>
</dbReference>
<dbReference type="Pfam" id="PF04402">
    <property type="entry name" value="SIMPL"/>
    <property type="match status" value="1"/>
</dbReference>
<dbReference type="Gene3D" id="3.30.70.2970">
    <property type="entry name" value="Protein of unknown function (DUF541), domain 2"/>
    <property type="match status" value="1"/>
</dbReference>
<organism evidence="1 2">
    <name type="scientific">Candidatus Taylorbacteria bacterium RIFCSPLOWO2_01_FULL_48_100</name>
    <dbReference type="NCBI Taxonomy" id="1802322"/>
    <lineage>
        <taxon>Bacteria</taxon>
        <taxon>Candidatus Tayloriibacteriota</taxon>
    </lineage>
</organism>
<dbReference type="PANTHER" id="PTHR34387:SF1">
    <property type="entry name" value="PERIPLASMIC IMMUNOGENIC PROTEIN"/>
    <property type="match status" value="1"/>
</dbReference>